<keyword evidence="2" id="KW-0808">Transferase</keyword>
<evidence type="ECO:0000256" key="4">
    <source>
        <dbReference type="ARBA" id="ARBA00022777"/>
    </source>
</evidence>
<dbReference type="Gene3D" id="1.10.510.10">
    <property type="entry name" value="Transferase(Phosphotransferase) domain 1"/>
    <property type="match status" value="1"/>
</dbReference>
<dbReference type="SUPFAM" id="SSF56112">
    <property type="entry name" value="Protein kinase-like (PK-like)"/>
    <property type="match status" value="1"/>
</dbReference>
<dbReference type="Pfam" id="PF00069">
    <property type="entry name" value="Pkinase"/>
    <property type="match status" value="1"/>
</dbReference>
<evidence type="ECO:0000256" key="5">
    <source>
        <dbReference type="ARBA" id="ARBA00022840"/>
    </source>
</evidence>
<dbReference type="PANTHER" id="PTHR24345:SF0">
    <property type="entry name" value="CELL CYCLE SERINE_THREONINE-PROTEIN KINASE CDC5_MSD2"/>
    <property type="match status" value="1"/>
</dbReference>
<dbReference type="InterPro" id="IPR011009">
    <property type="entry name" value="Kinase-like_dom_sf"/>
</dbReference>
<organism evidence="7 8">
    <name type="scientific">Acinetobacter soli NIPH 2899</name>
    <dbReference type="NCBI Taxonomy" id="1217677"/>
    <lineage>
        <taxon>Bacteria</taxon>
        <taxon>Pseudomonadati</taxon>
        <taxon>Pseudomonadota</taxon>
        <taxon>Gammaproteobacteria</taxon>
        <taxon>Moraxellales</taxon>
        <taxon>Moraxellaceae</taxon>
        <taxon>Acinetobacter</taxon>
    </lineage>
</organism>
<dbReference type="SMART" id="SM00220">
    <property type="entry name" value="S_TKc"/>
    <property type="match status" value="1"/>
</dbReference>
<dbReference type="Proteomes" id="UP000018433">
    <property type="component" value="Unassembled WGS sequence"/>
</dbReference>
<keyword evidence="4" id="KW-0418">Kinase</keyword>
<keyword evidence="8" id="KW-1185">Reference proteome</keyword>
<evidence type="ECO:0000256" key="3">
    <source>
        <dbReference type="ARBA" id="ARBA00022741"/>
    </source>
</evidence>
<dbReference type="EMBL" id="APPV01000010">
    <property type="protein sequence ID" value="ENV60476.1"/>
    <property type="molecule type" value="Genomic_DNA"/>
</dbReference>
<proteinExistence type="predicted"/>
<evidence type="ECO:0000259" key="6">
    <source>
        <dbReference type="PROSITE" id="PS50011"/>
    </source>
</evidence>
<keyword evidence="3" id="KW-0547">Nucleotide-binding</keyword>
<dbReference type="PANTHER" id="PTHR24345">
    <property type="entry name" value="SERINE/THREONINE-PROTEIN KINASE PLK"/>
    <property type="match status" value="1"/>
</dbReference>
<evidence type="ECO:0000256" key="1">
    <source>
        <dbReference type="ARBA" id="ARBA00022527"/>
    </source>
</evidence>
<protein>
    <recommendedName>
        <fullName evidence="6">Protein kinase domain-containing protein</fullName>
    </recommendedName>
</protein>
<evidence type="ECO:0000313" key="7">
    <source>
        <dbReference type="EMBL" id="ENV60476.1"/>
    </source>
</evidence>
<accession>A0ABP2U6M6</accession>
<dbReference type="PROSITE" id="PS50011">
    <property type="entry name" value="PROTEIN_KINASE_DOM"/>
    <property type="match status" value="1"/>
</dbReference>
<feature type="domain" description="Protein kinase" evidence="6">
    <location>
        <begin position="39"/>
        <end position="345"/>
    </location>
</feature>
<reference evidence="7 8" key="1">
    <citation type="submission" date="2013-02" db="EMBL/GenBank/DDBJ databases">
        <title>The Genome Sequence of Acinetobacter soli NIPH 2899.</title>
        <authorList>
            <consortium name="The Broad Institute Genome Sequencing Platform"/>
            <consortium name="The Broad Institute Genome Sequencing Center for Infectious Disease"/>
            <person name="Cerqueira G."/>
            <person name="Feldgarden M."/>
            <person name="Courvalin P."/>
            <person name="Perichon B."/>
            <person name="Grillot-Courvalin C."/>
            <person name="Clermont D."/>
            <person name="Rocha E."/>
            <person name="Yoon E.-J."/>
            <person name="Nemec A."/>
            <person name="Walker B."/>
            <person name="Young S.K."/>
            <person name="Zeng Q."/>
            <person name="Gargeya S."/>
            <person name="Fitzgerald M."/>
            <person name="Haas B."/>
            <person name="Abouelleil A."/>
            <person name="Alvarado L."/>
            <person name="Arachchi H.M."/>
            <person name="Berlin A.M."/>
            <person name="Chapman S.B."/>
            <person name="Dewar J."/>
            <person name="Goldberg J."/>
            <person name="Griggs A."/>
            <person name="Gujja S."/>
            <person name="Hansen M."/>
            <person name="Howarth C."/>
            <person name="Imamovic A."/>
            <person name="Larimer J."/>
            <person name="McCowan C."/>
            <person name="Murphy C."/>
            <person name="Neiman D."/>
            <person name="Pearson M."/>
            <person name="Priest M."/>
            <person name="Roberts A."/>
            <person name="Saif S."/>
            <person name="Shea T."/>
            <person name="Sisk P."/>
            <person name="Sykes S."/>
            <person name="Wortman J."/>
            <person name="Nusbaum C."/>
            <person name="Birren B."/>
        </authorList>
    </citation>
    <scope>NUCLEOTIDE SEQUENCE [LARGE SCALE GENOMIC DNA]</scope>
    <source>
        <strain evidence="7 8">NIPH 2899</strain>
    </source>
</reference>
<keyword evidence="5" id="KW-0067">ATP-binding</keyword>
<gene>
    <name evidence="7" type="ORF">F950_01703</name>
</gene>
<evidence type="ECO:0000313" key="8">
    <source>
        <dbReference type="Proteomes" id="UP000018433"/>
    </source>
</evidence>
<dbReference type="InterPro" id="IPR000719">
    <property type="entry name" value="Prot_kinase_dom"/>
</dbReference>
<evidence type="ECO:0000256" key="2">
    <source>
        <dbReference type="ARBA" id="ARBA00022679"/>
    </source>
</evidence>
<sequence length="389" mass="46045">MYTVLYIAIFIELAGVQVEIKILRRILRGLGEDGFLKKYKFIKPLNTGGNSHSYKAYDRSSKQEVFIKFLLLPKHEIEILKFKNEIAIHTLLMDTVDRVHENIVIKYIGSKLFKNDLGGYLILEWLDGKPLDQIIENYSNKRIEDKIQLFHRVINSIIPLSRYIIHRDLHPSNIMVLNEDFEYEQMRSEPYNPRIKIVDFGESYSSDVTIVSDLTINDLKKIFNSNARRLTTSLYATPPEYLKRYSLDQEHIFDKSWNYDCWALGLLGFKIIFNEDAFEHKDIKDYVFSVHSNHFQMDISSKIARYFYSINHDQSKVLEHIFHYLLRVNPTQRTDASNVGLVLYLINFHGYKLRQDLNATEYLTFIRDGWYYLDRKGLTRPEHELENYG</sequence>
<keyword evidence="1" id="KW-0723">Serine/threonine-protein kinase</keyword>
<comment type="caution">
    <text evidence="7">The sequence shown here is derived from an EMBL/GenBank/DDBJ whole genome shotgun (WGS) entry which is preliminary data.</text>
</comment>
<name>A0ABP2U6M6_9GAMM</name>